<gene>
    <name evidence="5" type="ORF">LEA_19015</name>
</gene>
<evidence type="ECO:0000256" key="3">
    <source>
        <dbReference type="ARBA" id="ARBA00022691"/>
    </source>
</evidence>
<sequence>MDYDEQLRMKLQRVNDALTRIGGVSMPVQDIIGMEYPLCYRNKAIYAVGTKDGRVVKGFYRASSHDITPVEQCLLQLPLADKAAQAVCDWMDLRGVAPYDEATGRGTGAASVHALRHAHARRRTVHSSERPVTRFTASGLQ</sequence>
<dbReference type="PANTHER" id="PTHR11061">
    <property type="entry name" value="RNA M5U METHYLTRANSFERASE"/>
    <property type="match status" value="1"/>
</dbReference>
<dbReference type="AlphaFoldDB" id="K1S399"/>
<dbReference type="Gene3D" id="3.40.50.150">
    <property type="entry name" value="Vaccinia Virus protein VP39"/>
    <property type="match status" value="1"/>
</dbReference>
<dbReference type="InterPro" id="IPR029063">
    <property type="entry name" value="SAM-dependent_MTases_sf"/>
</dbReference>
<dbReference type="Gene3D" id="2.40.50.1070">
    <property type="match status" value="1"/>
</dbReference>
<feature type="region of interest" description="Disordered" evidence="4">
    <location>
        <begin position="121"/>
        <end position="141"/>
    </location>
</feature>
<comment type="caution">
    <text evidence="5">The sequence shown here is derived from an EMBL/GenBank/DDBJ whole genome shotgun (WGS) entry which is preliminary data.</text>
</comment>
<evidence type="ECO:0000313" key="5">
    <source>
        <dbReference type="EMBL" id="EKC48155.1"/>
    </source>
</evidence>
<dbReference type="EMBL" id="AJWY01013065">
    <property type="protein sequence ID" value="EKC48155.1"/>
    <property type="molecule type" value="Genomic_DNA"/>
</dbReference>
<keyword evidence="1 5" id="KW-0489">Methyltransferase</keyword>
<reference evidence="5" key="1">
    <citation type="journal article" date="2013" name="Environ. Microbiol.">
        <title>Microbiota from the distal guts of lean and obese adolescents exhibit partial functional redundancy besides clear differences in community structure.</title>
        <authorList>
            <person name="Ferrer M."/>
            <person name="Ruiz A."/>
            <person name="Lanza F."/>
            <person name="Haange S.B."/>
            <person name="Oberbach A."/>
            <person name="Till H."/>
            <person name="Bargiela R."/>
            <person name="Campoy C."/>
            <person name="Segura M.T."/>
            <person name="Richter M."/>
            <person name="von Bergen M."/>
            <person name="Seifert J."/>
            <person name="Suarez A."/>
        </authorList>
    </citation>
    <scope>NUCLEOTIDE SEQUENCE</scope>
</reference>
<dbReference type="InterPro" id="IPR010280">
    <property type="entry name" value="U5_MeTrfase_fam"/>
</dbReference>
<dbReference type="GO" id="GO:0070475">
    <property type="term" value="P:rRNA base methylation"/>
    <property type="evidence" value="ECO:0007669"/>
    <property type="project" value="TreeGrafter"/>
</dbReference>
<evidence type="ECO:0000256" key="1">
    <source>
        <dbReference type="ARBA" id="ARBA00022603"/>
    </source>
</evidence>
<keyword evidence="3" id="KW-0949">S-adenosyl-L-methionine</keyword>
<proteinExistence type="predicted"/>
<accession>K1S399</accession>
<evidence type="ECO:0000256" key="2">
    <source>
        <dbReference type="ARBA" id="ARBA00022679"/>
    </source>
</evidence>
<dbReference type="GO" id="GO:0070041">
    <property type="term" value="F:rRNA (uridine-C5-)-methyltransferase activity"/>
    <property type="evidence" value="ECO:0007669"/>
    <property type="project" value="TreeGrafter"/>
</dbReference>
<keyword evidence="2 5" id="KW-0808">Transferase</keyword>
<name>K1S399_9ZZZZ</name>
<evidence type="ECO:0000256" key="4">
    <source>
        <dbReference type="SAM" id="MobiDB-lite"/>
    </source>
</evidence>
<dbReference type="PANTHER" id="PTHR11061:SF30">
    <property type="entry name" value="TRNA (URACIL(54)-C(5))-METHYLTRANSFERASE"/>
    <property type="match status" value="1"/>
</dbReference>
<organism evidence="5">
    <name type="scientific">human gut metagenome</name>
    <dbReference type="NCBI Taxonomy" id="408170"/>
    <lineage>
        <taxon>unclassified sequences</taxon>
        <taxon>metagenomes</taxon>
        <taxon>organismal metagenomes</taxon>
    </lineage>
</organism>
<dbReference type="SUPFAM" id="SSF53335">
    <property type="entry name" value="S-adenosyl-L-methionine-dependent methyltransferases"/>
    <property type="match status" value="1"/>
</dbReference>
<protein>
    <submittedName>
        <fullName evidence="5">RNA methyltransferase</fullName>
    </submittedName>
</protein>